<evidence type="ECO:0000313" key="3">
    <source>
        <dbReference type="Proteomes" id="UP000033109"/>
    </source>
</evidence>
<feature type="region of interest" description="Disordered" evidence="1">
    <location>
        <begin position="1"/>
        <end position="48"/>
    </location>
</feature>
<feature type="compositionally biased region" description="Acidic residues" evidence="1">
    <location>
        <begin position="1"/>
        <end position="10"/>
    </location>
</feature>
<protein>
    <submittedName>
        <fullName evidence="2">Uncharacterized protein</fullName>
    </submittedName>
</protein>
<keyword evidence="3" id="KW-1185">Reference proteome</keyword>
<evidence type="ECO:0000256" key="1">
    <source>
        <dbReference type="SAM" id="MobiDB-lite"/>
    </source>
</evidence>
<dbReference type="RefSeq" id="WP_046308927.1">
    <property type="nucleotide sequence ID" value="NZ_CBCSCY010000054.1"/>
</dbReference>
<feature type="compositionally biased region" description="Polar residues" evidence="1">
    <location>
        <begin position="33"/>
        <end position="44"/>
    </location>
</feature>
<proteinExistence type="predicted"/>
<dbReference type="Proteomes" id="UP000033109">
    <property type="component" value="Chromosome"/>
</dbReference>
<dbReference type="PATRIC" id="fig|400092.3.peg.540"/>
<dbReference type="HOGENOM" id="CLU_2438290_0_0_10"/>
<dbReference type="KEGG" id="pko:PKOR_02360"/>
<sequence length="90" mass="10214">MRTDMPENETDFGANATNRDNSSQDELHAMRTPQKNNQTGNTQGEAPLNESHMNLMQSWHNLRGLDNKLAQTKYSDLAEGQKTIKGRRNI</sequence>
<dbReference type="AlphaFoldDB" id="A0A0E3ZEA9"/>
<name>A0A0E3ZEA9_9BACT</name>
<organism evidence="2 3">
    <name type="scientific">Pontibacter korlensis</name>
    <dbReference type="NCBI Taxonomy" id="400092"/>
    <lineage>
        <taxon>Bacteria</taxon>
        <taxon>Pseudomonadati</taxon>
        <taxon>Bacteroidota</taxon>
        <taxon>Cytophagia</taxon>
        <taxon>Cytophagales</taxon>
        <taxon>Hymenobacteraceae</taxon>
        <taxon>Pontibacter</taxon>
    </lineage>
</organism>
<evidence type="ECO:0000313" key="2">
    <source>
        <dbReference type="EMBL" id="AKD02189.1"/>
    </source>
</evidence>
<gene>
    <name evidence="2" type="ORF">PKOR_02360</name>
</gene>
<accession>A0A0E3ZEA9</accession>
<reference evidence="2 3" key="1">
    <citation type="journal article" date="2015" name="Sci. Rep.">
        <title>Unraveling adaptation of Pontibacter korlensis to radiation and infertility in desert through complete genome and comparative transcriptomic analysis.</title>
        <authorList>
            <person name="Dai J."/>
            <person name="Dai W."/>
            <person name="Qiu C."/>
            <person name="Yang Z."/>
            <person name="Zhang Y."/>
            <person name="Zhou M."/>
            <person name="Zhang L."/>
            <person name="Fang C."/>
            <person name="Gao Q."/>
            <person name="Yang Q."/>
            <person name="Li X."/>
            <person name="Wang Z."/>
            <person name="Wang Z."/>
            <person name="Jia Z."/>
            <person name="Chen X."/>
        </authorList>
    </citation>
    <scope>NUCLEOTIDE SEQUENCE [LARGE SCALE GENOMIC DNA]</scope>
    <source>
        <strain evidence="2 3">X14-1T</strain>
    </source>
</reference>
<dbReference type="OrthoDB" id="853677at2"/>
<dbReference type="EMBL" id="CP009621">
    <property type="protein sequence ID" value="AKD02189.1"/>
    <property type="molecule type" value="Genomic_DNA"/>
</dbReference>